<dbReference type="AlphaFoldDB" id="A0A6S6Y4A9"/>
<dbReference type="PROSITE" id="PS51257">
    <property type="entry name" value="PROKAR_LIPOPROTEIN"/>
    <property type="match status" value="1"/>
</dbReference>
<dbReference type="Pfam" id="PF04972">
    <property type="entry name" value="BON"/>
    <property type="match status" value="2"/>
</dbReference>
<gene>
    <name evidence="3" type="ORF">DENOEST_3103</name>
</gene>
<evidence type="ECO:0000256" key="1">
    <source>
        <dbReference type="ARBA" id="ARBA00022729"/>
    </source>
</evidence>
<dbReference type="InterPro" id="IPR007055">
    <property type="entry name" value="BON_dom"/>
</dbReference>
<accession>A0A6S6Y4A9</accession>
<dbReference type="KEGG" id="doe:DENOEST_3103"/>
<dbReference type="InterPro" id="IPR051686">
    <property type="entry name" value="Lipoprotein_DolP"/>
</dbReference>
<proteinExistence type="predicted"/>
<reference evidence="3 4" key="1">
    <citation type="submission" date="2020-03" db="EMBL/GenBank/DDBJ databases">
        <authorList>
            <consortium name="Genoscope - CEA"/>
            <person name="William W."/>
        </authorList>
    </citation>
    <scope>NUCLEOTIDE SEQUENCE [LARGE SCALE GENOMIC DNA]</scope>
    <source>
        <strain evidence="4">DSM 16959</strain>
    </source>
</reference>
<dbReference type="PANTHER" id="PTHR34606:SF4">
    <property type="entry name" value="OUTER MEMBRANE LIPOPROTEIN DOLP"/>
    <property type="match status" value="1"/>
</dbReference>
<evidence type="ECO:0000259" key="2">
    <source>
        <dbReference type="PROSITE" id="PS50914"/>
    </source>
</evidence>
<evidence type="ECO:0000313" key="3">
    <source>
        <dbReference type="EMBL" id="CAB1370257.1"/>
    </source>
</evidence>
<name>A0A6S6Y4A9_9PROT</name>
<feature type="domain" description="BON" evidence="2">
    <location>
        <begin position="49"/>
        <end position="116"/>
    </location>
</feature>
<dbReference type="SMART" id="SM00749">
    <property type="entry name" value="BON"/>
    <property type="match status" value="2"/>
</dbReference>
<keyword evidence="4" id="KW-1185">Reference proteome</keyword>
<dbReference type="PANTHER" id="PTHR34606">
    <property type="entry name" value="BON DOMAIN-CONTAINING PROTEIN"/>
    <property type="match status" value="1"/>
</dbReference>
<protein>
    <recommendedName>
        <fullName evidence="2">BON domain-containing protein</fullName>
    </recommendedName>
</protein>
<dbReference type="Proteomes" id="UP000515733">
    <property type="component" value="Chromosome"/>
</dbReference>
<dbReference type="InterPro" id="IPR014004">
    <property type="entry name" value="Transpt-assoc_nodulatn_dom_bac"/>
</dbReference>
<feature type="domain" description="BON" evidence="2">
    <location>
        <begin position="125"/>
        <end position="192"/>
    </location>
</feature>
<organism evidence="3 4">
    <name type="scientific">Denitratisoma oestradiolicum</name>
    <dbReference type="NCBI Taxonomy" id="311182"/>
    <lineage>
        <taxon>Bacteria</taxon>
        <taxon>Pseudomonadati</taxon>
        <taxon>Pseudomonadota</taxon>
        <taxon>Betaproteobacteria</taxon>
        <taxon>Nitrosomonadales</taxon>
        <taxon>Sterolibacteriaceae</taxon>
        <taxon>Denitratisoma</taxon>
    </lineage>
</organism>
<evidence type="ECO:0000313" key="4">
    <source>
        <dbReference type="Proteomes" id="UP000515733"/>
    </source>
</evidence>
<dbReference type="EMBL" id="LR778301">
    <property type="protein sequence ID" value="CAB1370257.1"/>
    <property type="molecule type" value="Genomic_DNA"/>
</dbReference>
<sequence length="217" mass="23032">MRFDKTLATWTLLVTLTPLLAGCFGAAAVGMGATALMLADRRPSEVYVADEAIELRVVARINEKYGDRVHVNATSFNHSLLLTGEAPDAGIKADIDKIAATVPNVKSVANELQIAGPSSLGSRSNDSFITSKVKGRFVDASKFAANNVKVVTEAGAVYLMGLVTRQESNDAVEIARTTGGVLKVIRVMEVISDEEARRLDNQASQGQGAPVRSSTVK</sequence>
<keyword evidence="1" id="KW-0732">Signal</keyword>
<dbReference type="RefSeq" id="WP_145770794.1">
    <property type="nucleotide sequence ID" value="NZ_LR778301.1"/>
</dbReference>
<dbReference type="PROSITE" id="PS50914">
    <property type="entry name" value="BON"/>
    <property type="match status" value="2"/>
</dbReference>
<dbReference type="OrthoDB" id="5294487at2"/>